<evidence type="ECO:0000313" key="7">
    <source>
        <dbReference type="Proteomes" id="UP000660862"/>
    </source>
</evidence>
<dbReference type="InterPro" id="IPR013249">
    <property type="entry name" value="RNA_pol_sigma70_r4_t2"/>
</dbReference>
<evidence type="ECO:0000313" key="6">
    <source>
        <dbReference type="EMBL" id="GGG72971.1"/>
    </source>
</evidence>
<feature type="domain" description="RNA polymerase sigma factor 70 region 4 type 2" evidence="5">
    <location>
        <begin position="119"/>
        <end position="168"/>
    </location>
</feature>
<evidence type="ECO:0000256" key="3">
    <source>
        <dbReference type="ARBA" id="ARBA00023082"/>
    </source>
</evidence>
<dbReference type="PANTHER" id="PTHR43133:SF46">
    <property type="entry name" value="RNA POLYMERASE SIGMA-70 FACTOR ECF SUBFAMILY"/>
    <property type="match status" value="1"/>
</dbReference>
<dbReference type="AlphaFoldDB" id="A0A917M1E8"/>
<reference evidence="6" key="2">
    <citation type="submission" date="2020-09" db="EMBL/GenBank/DDBJ databases">
        <authorList>
            <person name="Sun Q."/>
            <person name="Zhou Y."/>
        </authorList>
    </citation>
    <scope>NUCLEOTIDE SEQUENCE</scope>
    <source>
        <strain evidence="6">CGMCC 1.12195</strain>
    </source>
</reference>
<dbReference type="InterPro" id="IPR014284">
    <property type="entry name" value="RNA_pol_sigma-70_dom"/>
</dbReference>
<dbReference type="PANTHER" id="PTHR43133">
    <property type="entry name" value="RNA POLYMERASE ECF-TYPE SIGMA FACTO"/>
    <property type="match status" value="1"/>
</dbReference>
<dbReference type="Pfam" id="PF08281">
    <property type="entry name" value="Sigma70_r4_2"/>
    <property type="match status" value="1"/>
</dbReference>
<dbReference type="Gene3D" id="1.10.1740.10">
    <property type="match status" value="1"/>
</dbReference>
<dbReference type="SUPFAM" id="SSF88946">
    <property type="entry name" value="Sigma2 domain of RNA polymerase sigma factors"/>
    <property type="match status" value="1"/>
</dbReference>
<evidence type="ECO:0000259" key="5">
    <source>
        <dbReference type="Pfam" id="PF08281"/>
    </source>
</evidence>
<dbReference type="GO" id="GO:0006352">
    <property type="term" value="P:DNA-templated transcription initiation"/>
    <property type="evidence" value="ECO:0007669"/>
    <property type="project" value="InterPro"/>
</dbReference>
<dbReference type="InterPro" id="IPR039425">
    <property type="entry name" value="RNA_pol_sigma-70-like"/>
</dbReference>
<dbReference type="InterPro" id="IPR036388">
    <property type="entry name" value="WH-like_DNA-bd_sf"/>
</dbReference>
<dbReference type="GO" id="GO:0003677">
    <property type="term" value="F:DNA binding"/>
    <property type="evidence" value="ECO:0007669"/>
    <property type="project" value="InterPro"/>
</dbReference>
<protein>
    <submittedName>
        <fullName evidence="6">RNA polymerase sigma-70 factor</fullName>
    </submittedName>
</protein>
<evidence type="ECO:0000256" key="1">
    <source>
        <dbReference type="ARBA" id="ARBA00010641"/>
    </source>
</evidence>
<evidence type="ECO:0000256" key="2">
    <source>
        <dbReference type="ARBA" id="ARBA00023015"/>
    </source>
</evidence>
<name>A0A917M1E8_9SPHI</name>
<accession>A0A917M1E8</accession>
<proteinExistence type="inferred from homology"/>
<reference evidence="6" key="1">
    <citation type="journal article" date="2014" name="Int. J. Syst. Evol. Microbiol.">
        <title>Complete genome sequence of Corynebacterium casei LMG S-19264T (=DSM 44701T), isolated from a smear-ripened cheese.</title>
        <authorList>
            <consortium name="US DOE Joint Genome Institute (JGI-PGF)"/>
            <person name="Walter F."/>
            <person name="Albersmeier A."/>
            <person name="Kalinowski J."/>
            <person name="Ruckert C."/>
        </authorList>
    </citation>
    <scope>NUCLEOTIDE SEQUENCE</scope>
    <source>
        <strain evidence="6">CGMCC 1.12195</strain>
    </source>
</reference>
<keyword evidence="4" id="KW-0804">Transcription</keyword>
<dbReference type="GO" id="GO:0016987">
    <property type="term" value="F:sigma factor activity"/>
    <property type="evidence" value="ECO:0007669"/>
    <property type="project" value="UniProtKB-KW"/>
</dbReference>
<sequence length="195" mass="23040">MDGQLLERLRTGDIEAFTELYNRYWEALYQSLLKRIANADDAKDLIQELFITIWIRKDQLPHTINWENYLYAALRYRVINYIQADEVRIRYANERLKQVELLQSQRADSTIAAGELENLIDQAIDHMPRRIQEVFRLSYTEGYSPQEIAKQLSLSLQTVKNYLTDAKAIVRRFLHDYPAVISLSLFSLADFHHFI</sequence>
<keyword evidence="7" id="KW-1185">Reference proteome</keyword>
<dbReference type="RefSeq" id="WP_188503934.1">
    <property type="nucleotide sequence ID" value="NZ_BMER01000001.1"/>
</dbReference>
<dbReference type="InterPro" id="IPR013324">
    <property type="entry name" value="RNA_pol_sigma_r3/r4-like"/>
</dbReference>
<keyword evidence="2" id="KW-0805">Transcription regulation</keyword>
<keyword evidence="3" id="KW-0731">Sigma factor</keyword>
<organism evidence="6 7">
    <name type="scientific">Parapedobacter pyrenivorans</name>
    <dbReference type="NCBI Taxonomy" id="1305674"/>
    <lineage>
        <taxon>Bacteria</taxon>
        <taxon>Pseudomonadati</taxon>
        <taxon>Bacteroidota</taxon>
        <taxon>Sphingobacteriia</taxon>
        <taxon>Sphingobacteriales</taxon>
        <taxon>Sphingobacteriaceae</taxon>
        <taxon>Parapedobacter</taxon>
    </lineage>
</organism>
<dbReference type="EMBL" id="BMER01000001">
    <property type="protein sequence ID" value="GGG72971.1"/>
    <property type="molecule type" value="Genomic_DNA"/>
</dbReference>
<comment type="similarity">
    <text evidence="1">Belongs to the sigma-70 factor family. ECF subfamily.</text>
</comment>
<dbReference type="SUPFAM" id="SSF88659">
    <property type="entry name" value="Sigma3 and sigma4 domains of RNA polymerase sigma factors"/>
    <property type="match status" value="1"/>
</dbReference>
<dbReference type="InterPro" id="IPR013325">
    <property type="entry name" value="RNA_pol_sigma_r2"/>
</dbReference>
<evidence type="ECO:0000256" key="4">
    <source>
        <dbReference type="ARBA" id="ARBA00023163"/>
    </source>
</evidence>
<dbReference type="NCBIfam" id="TIGR02937">
    <property type="entry name" value="sigma70-ECF"/>
    <property type="match status" value="1"/>
</dbReference>
<comment type="caution">
    <text evidence="6">The sequence shown here is derived from an EMBL/GenBank/DDBJ whole genome shotgun (WGS) entry which is preliminary data.</text>
</comment>
<dbReference type="Gene3D" id="1.10.10.10">
    <property type="entry name" value="Winged helix-like DNA-binding domain superfamily/Winged helix DNA-binding domain"/>
    <property type="match status" value="1"/>
</dbReference>
<dbReference type="Proteomes" id="UP000660862">
    <property type="component" value="Unassembled WGS sequence"/>
</dbReference>
<gene>
    <name evidence="6" type="ORF">GCM10007415_00350</name>
</gene>